<dbReference type="GO" id="GO:0006364">
    <property type="term" value="P:rRNA processing"/>
    <property type="evidence" value="ECO:0007669"/>
    <property type="project" value="UniProtKB-UniRule"/>
</dbReference>
<dbReference type="GO" id="GO:0004222">
    <property type="term" value="F:metalloendopeptidase activity"/>
    <property type="evidence" value="ECO:0007669"/>
    <property type="project" value="InterPro"/>
</dbReference>
<dbReference type="RefSeq" id="WP_136883916.1">
    <property type="nucleotide sequence ID" value="NZ_SUNI01000001.1"/>
</dbReference>
<reference evidence="8 9" key="1">
    <citation type="submission" date="2019-04" db="EMBL/GenBank/DDBJ databases">
        <authorList>
            <person name="Li J."/>
        </authorList>
    </citation>
    <scope>NUCLEOTIDE SEQUENCE [LARGE SCALE GENOMIC DNA]</scope>
    <source>
        <strain evidence="8 9">KCTC 42687</strain>
    </source>
</reference>
<dbReference type="OrthoDB" id="9807740at2"/>
<evidence type="ECO:0000256" key="5">
    <source>
        <dbReference type="ARBA" id="ARBA00022801"/>
    </source>
</evidence>
<dbReference type="PANTHER" id="PTHR46986">
    <property type="entry name" value="ENDORIBONUCLEASE YBEY, CHLOROPLASTIC"/>
    <property type="match status" value="1"/>
</dbReference>
<evidence type="ECO:0000256" key="6">
    <source>
        <dbReference type="ARBA" id="ARBA00022833"/>
    </source>
</evidence>
<dbReference type="HAMAP" id="MF_00009">
    <property type="entry name" value="Endoribonucl_YbeY"/>
    <property type="match status" value="1"/>
</dbReference>
<evidence type="ECO:0000256" key="2">
    <source>
        <dbReference type="ARBA" id="ARBA00022722"/>
    </source>
</evidence>
<feature type="binding site" evidence="7">
    <location>
        <position position="134"/>
    </location>
    <ligand>
        <name>Zn(2+)</name>
        <dbReference type="ChEBI" id="CHEBI:29105"/>
        <note>catalytic</note>
    </ligand>
</feature>
<dbReference type="PANTHER" id="PTHR46986:SF1">
    <property type="entry name" value="ENDORIBONUCLEASE YBEY, CHLOROPLASTIC"/>
    <property type="match status" value="1"/>
</dbReference>
<dbReference type="Proteomes" id="UP000309747">
    <property type="component" value="Unassembled WGS sequence"/>
</dbReference>
<keyword evidence="2 7" id="KW-0540">Nuclease</keyword>
<dbReference type="GO" id="GO:0008270">
    <property type="term" value="F:zinc ion binding"/>
    <property type="evidence" value="ECO:0007669"/>
    <property type="project" value="UniProtKB-UniRule"/>
</dbReference>
<keyword evidence="4 7" id="KW-0255">Endonuclease</keyword>
<protein>
    <recommendedName>
        <fullName evidence="7">Endoribonuclease YbeY</fullName>
        <ecNumber evidence="7">3.1.-.-</ecNumber>
    </recommendedName>
</protein>
<comment type="function">
    <text evidence="7">Single strand-specific metallo-endoribonuclease involved in late-stage 70S ribosome quality control and in maturation of the 3' terminus of the 16S rRNA.</text>
</comment>
<gene>
    <name evidence="7 8" type="primary">ybeY</name>
    <name evidence="8" type="ORF">FA743_00410</name>
</gene>
<keyword evidence="6 7" id="KW-0862">Zinc</keyword>
<dbReference type="EC" id="3.1.-.-" evidence="7"/>
<proteinExistence type="inferred from homology"/>
<dbReference type="Pfam" id="PF02130">
    <property type="entry name" value="YbeY"/>
    <property type="match status" value="1"/>
</dbReference>
<dbReference type="NCBIfam" id="TIGR00043">
    <property type="entry name" value="rRNA maturation RNase YbeY"/>
    <property type="match status" value="1"/>
</dbReference>
<comment type="cofactor">
    <cofactor evidence="7">
        <name>Zn(2+)</name>
        <dbReference type="ChEBI" id="CHEBI:29105"/>
    </cofactor>
    <text evidence="7">Binds 1 zinc ion.</text>
</comment>
<dbReference type="InterPro" id="IPR023091">
    <property type="entry name" value="MetalPrtase_cat_dom_sf_prd"/>
</dbReference>
<organism evidence="8 9">
    <name type="scientific">Paracoccus gahaiensis</name>
    <dbReference type="NCBI Taxonomy" id="1706839"/>
    <lineage>
        <taxon>Bacteria</taxon>
        <taxon>Pseudomonadati</taxon>
        <taxon>Pseudomonadota</taxon>
        <taxon>Alphaproteobacteria</taxon>
        <taxon>Rhodobacterales</taxon>
        <taxon>Paracoccaceae</taxon>
        <taxon>Paracoccus</taxon>
    </lineage>
</organism>
<accession>A0A4U0REC4</accession>
<dbReference type="AlphaFoldDB" id="A0A4U0REC4"/>
<evidence type="ECO:0000313" key="9">
    <source>
        <dbReference type="Proteomes" id="UP000309747"/>
    </source>
</evidence>
<comment type="caution">
    <text evidence="8">The sequence shown here is derived from an EMBL/GenBank/DDBJ whole genome shotgun (WGS) entry which is preliminary data.</text>
</comment>
<dbReference type="GO" id="GO:0004521">
    <property type="term" value="F:RNA endonuclease activity"/>
    <property type="evidence" value="ECO:0007669"/>
    <property type="project" value="UniProtKB-UniRule"/>
</dbReference>
<evidence type="ECO:0000313" key="8">
    <source>
        <dbReference type="EMBL" id="TJZ93773.1"/>
    </source>
</evidence>
<keyword evidence="3 7" id="KW-0479">Metal-binding</keyword>
<name>A0A4U0REC4_9RHOB</name>
<dbReference type="EMBL" id="SUNI01000001">
    <property type="protein sequence ID" value="TJZ93773.1"/>
    <property type="molecule type" value="Genomic_DNA"/>
</dbReference>
<sequence>MPDEITADCVIEDDRWEAAGLDDLAAKAVEAALSWHRIGGEVVVMGCDDARIASLNADFRGKPRATNVLSWPSVEHLPHPPGEAPEIPDEDELGDIAIAYETCAAEAQAQGKPFDHHVLHLLVHATLHLLGYDHDTDPDAERMETTERAILARLDVPDPYGETAR</sequence>
<evidence type="ECO:0000256" key="3">
    <source>
        <dbReference type="ARBA" id="ARBA00022723"/>
    </source>
</evidence>
<feature type="binding site" evidence="7">
    <location>
        <position position="128"/>
    </location>
    <ligand>
        <name>Zn(2+)</name>
        <dbReference type="ChEBI" id="CHEBI:29105"/>
        <note>catalytic</note>
    </ligand>
</feature>
<keyword evidence="5 7" id="KW-0378">Hydrolase</keyword>
<comment type="similarity">
    <text evidence="1 7">Belongs to the endoribonuclease YbeY family.</text>
</comment>
<evidence type="ECO:0000256" key="7">
    <source>
        <dbReference type="HAMAP-Rule" id="MF_00009"/>
    </source>
</evidence>
<dbReference type="Gene3D" id="3.40.390.30">
    <property type="entry name" value="Metalloproteases ('zincins'), catalytic domain"/>
    <property type="match status" value="1"/>
</dbReference>
<dbReference type="SUPFAM" id="SSF55486">
    <property type="entry name" value="Metalloproteases ('zincins'), catalytic domain"/>
    <property type="match status" value="1"/>
</dbReference>
<keyword evidence="7" id="KW-0690">Ribosome biogenesis</keyword>
<keyword evidence="7" id="KW-0963">Cytoplasm</keyword>
<evidence type="ECO:0000256" key="4">
    <source>
        <dbReference type="ARBA" id="ARBA00022759"/>
    </source>
</evidence>
<feature type="binding site" evidence="7">
    <location>
        <position position="124"/>
    </location>
    <ligand>
        <name>Zn(2+)</name>
        <dbReference type="ChEBI" id="CHEBI:29105"/>
        <note>catalytic</note>
    </ligand>
</feature>
<evidence type="ECO:0000256" key="1">
    <source>
        <dbReference type="ARBA" id="ARBA00010875"/>
    </source>
</evidence>
<dbReference type="InterPro" id="IPR002036">
    <property type="entry name" value="YbeY"/>
</dbReference>
<keyword evidence="7" id="KW-0698">rRNA processing</keyword>
<dbReference type="PROSITE" id="PS01306">
    <property type="entry name" value="UPF0054"/>
    <property type="match status" value="1"/>
</dbReference>
<comment type="subcellular location">
    <subcellularLocation>
        <location evidence="7">Cytoplasm</location>
    </subcellularLocation>
</comment>
<dbReference type="GO" id="GO:0005737">
    <property type="term" value="C:cytoplasm"/>
    <property type="evidence" value="ECO:0007669"/>
    <property type="project" value="UniProtKB-SubCell"/>
</dbReference>
<keyword evidence="9" id="KW-1185">Reference proteome</keyword>
<dbReference type="InterPro" id="IPR020549">
    <property type="entry name" value="YbeY_CS"/>
</dbReference>